<dbReference type="SUPFAM" id="SSF55658">
    <property type="entry name" value="L9 N-domain-like"/>
    <property type="match status" value="1"/>
</dbReference>
<evidence type="ECO:0000313" key="3">
    <source>
        <dbReference type="Proteomes" id="UP000237246"/>
    </source>
</evidence>
<evidence type="ECO:0000313" key="2">
    <source>
        <dbReference type="EMBL" id="POI24661.1"/>
    </source>
</evidence>
<comment type="caution">
    <text evidence="2">The sequence shown here is derived from an EMBL/GenBank/DDBJ whole genome shotgun (WGS) entry which is preliminary data.</text>
</comment>
<dbReference type="InterPro" id="IPR009027">
    <property type="entry name" value="Ribosomal_bL9/RNase_H1_N"/>
</dbReference>
<accession>A0A2P4SKN2</accession>
<dbReference type="EMBL" id="PPHD01039344">
    <property type="protein sequence ID" value="POI24661.1"/>
    <property type="molecule type" value="Genomic_DNA"/>
</dbReference>
<dbReference type="AlphaFoldDB" id="A0A2P4SKN2"/>
<feature type="chain" id="PRO_5042859272" evidence="1">
    <location>
        <begin position="21"/>
        <end position="215"/>
    </location>
</feature>
<gene>
    <name evidence="2" type="ORF">CIB84_011589</name>
</gene>
<feature type="signal peptide" evidence="1">
    <location>
        <begin position="1"/>
        <end position="20"/>
    </location>
</feature>
<name>A0A2P4SKN2_BAMTH</name>
<keyword evidence="3" id="KW-1185">Reference proteome</keyword>
<dbReference type="Proteomes" id="UP000237246">
    <property type="component" value="Unassembled WGS sequence"/>
</dbReference>
<keyword evidence="1" id="KW-0732">Signal</keyword>
<reference evidence="2 3" key="1">
    <citation type="submission" date="2018-01" db="EMBL/GenBank/DDBJ databases">
        <title>Comparison of the Chinese Bamboo Partridge and Red Junglefowl genome sequences highlights the importance of demography in genome evolution.</title>
        <authorList>
            <person name="Tiley G.P."/>
            <person name="Kimball R.T."/>
            <person name="Braun E.L."/>
            <person name="Burleigh J.G."/>
        </authorList>
    </citation>
    <scope>NUCLEOTIDE SEQUENCE [LARGE SCALE GENOMIC DNA]</scope>
    <source>
        <strain evidence="2">RTK389</strain>
        <tissue evidence="2">Blood</tissue>
    </source>
</reference>
<sequence length="215" mass="23981">MLRWLVALLSHSCFVSKGGGMFYAVRKGRQTGVYRTCFKKFATEKEAWAFVGAGPSGGQQSAPAGELSYFVFLEETHGASTVTQENDSQREEPETDVMCCNACKRPYEQSTNEEHTVKRAKHDEEQSTPVVSEAKFSYMGEFAVVYTDGCCSEISVKDFLDGKLIKELKYTCIFLVMLVSKEMRKLTDWQEKAPVNKSCDTLGLETVAVEGKGLM</sequence>
<organism evidence="2 3">
    <name type="scientific">Bambusicola thoracicus</name>
    <name type="common">Chinese bamboo-partridge</name>
    <name type="synonym">Perdix thoracica</name>
    <dbReference type="NCBI Taxonomy" id="9083"/>
    <lineage>
        <taxon>Eukaryota</taxon>
        <taxon>Metazoa</taxon>
        <taxon>Chordata</taxon>
        <taxon>Craniata</taxon>
        <taxon>Vertebrata</taxon>
        <taxon>Euteleostomi</taxon>
        <taxon>Archelosauria</taxon>
        <taxon>Archosauria</taxon>
        <taxon>Dinosauria</taxon>
        <taxon>Saurischia</taxon>
        <taxon>Theropoda</taxon>
        <taxon>Coelurosauria</taxon>
        <taxon>Aves</taxon>
        <taxon>Neognathae</taxon>
        <taxon>Galloanserae</taxon>
        <taxon>Galliformes</taxon>
        <taxon>Phasianidae</taxon>
        <taxon>Perdicinae</taxon>
        <taxon>Bambusicola</taxon>
    </lineage>
</organism>
<proteinExistence type="predicted"/>
<evidence type="ECO:0000256" key="1">
    <source>
        <dbReference type="SAM" id="SignalP"/>
    </source>
</evidence>
<dbReference type="OrthoDB" id="407198at2759"/>
<protein>
    <submittedName>
        <fullName evidence="2">Uncharacterized protein</fullName>
    </submittedName>
</protein>